<feature type="transmembrane region" description="Helical" evidence="2">
    <location>
        <begin position="239"/>
        <end position="261"/>
    </location>
</feature>
<feature type="transmembrane region" description="Helical" evidence="2">
    <location>
        <begin position="273"/>
        <end position="292"/>
    </location>
</feature>
<dbReference type="AlphaFoldDB" id="A0AAD4N4F0"/>
<evidence type="ECO:0000313" key="4">
    <source>
        <dbReference type="EMBL" id="KAI1716498.1"/>
    </source>
</evidence>
<dbReference type="SUPFAM" id="SSF103481">
    <property type="entry name" value="Multidrug resistance efflux transporter EmrE"/>
    <property type="match status" value="1"/>
</dbReference>
<gene>
    <name evidence="4" type="ORF">DdX_07556</name>
</gene>
<comment type="caution">
    <text evidence="4">The sequence shown here is derived from an EMBL/GenBank/DDBJ whole genome shotgun (WGS) entry which is preliminary data.</text>
</comment>
<feature type="transmembrane region" description="Helical" evidence="2">
    <location>
        <begin position="181"/>
        <end position="199"/>
    </location>
</feature>
<dbReference type="Pfam" id="PF00892">
    <property type="entry name" value="EamA"/>
    <property type="match status" value="1"/>
</dbReference>
<keyword evidence="2" id="KW-1133">Transmembrane helix</keyword>
<sequence length="366" mass="40876">MLNKNELKKDPSNYEKVATSDAEPGPVEKSKPCKKVCRQLIISITLSLACGLAWAIGRQFTKTALNIDSSRFYAPYSLVWFNTNFMILCFPVFLIYNRIFRGIPTRKSWIESASVFGEHGLTYRSFFIRVTPFIFLWICANYSYSQALGYISASAVLCIASANVAIVCVLEWIMLKKGFDWLPLISVILAIIGVCLISLDDEYAGNIQGIFLSVFCAFTSALYKVLFKRVNGSASLGQVSLFMSALGFFNAFLNIIPTSVLIWNNVDYIEWAYIPWTPLCMAALLSLTFNFLANFGIALLGPLVISIGMLIGMPASAVIDVIFRKMEVTEKFIVGCSCIVLSFALVALPFRLLCKKNREKNLEELN</sequence>
<feature type="domain" description="EamA" evidence="3">
    <location>
        <begin position="43"/>
        <end position="198"/>
    </location>
</feature>
<dbReference type="EMBL" id="JAKKPZ010000010">
    <property type="protein sequence ID" value="KAI1716498.1"/>
    <property type="molecule type" value="Genomic_DNA"/>
</dbReference>
<dbReference type="InterPro" id="IPR000620">
    <property type="entry name" value="EamA_dom"/>
</dbReference>
<keyword evidence="2" id="KW-0812">Transmembrane</keyword>
<protein>
    <submittedName>
        <fullName evidence="4">EamA-like transporter family domain-containing protein</fullName>
    </submittedName>
</protein>
<dbReference type="InterPro" id="IPR026505">
    <property type="entry name" value="Solute_c_fam_35_mem_F3/F4"/>
</dbReference>
<dbReference type="PANTHER" id="PTHR19346:SF4">
    <property type="entry name" value="SUGAR PHOSPHATE TRANSPORTER DOMAIN-CONTAINING PROTEIN"/>
    <property type="match status" value="1"/>
</dbReference>
<feature type="transmembrane region" description="Helical" evidence="2">
    <location>
        <begin position="126"/>
        <end position="144"/>
    </location>
</feature>
<evidence type="ECO:0000256" key="2">
    <source>
        <dbReference type="SAM" id="Phobius"/>
    </source>
</evidence>
<evidence type="ECO:0000259" key="3">
    <source>
        <dbReference type="Pfam" id="PF00892"/>
    </source>
</evidence>
<feature type="compositionally biased region" description="Basic and acidic residues" evidence="1">
    <location>
        <begin position="1"/>
        <end position="13"/>
    </location>
</feature>
<feature type="transmembrane region" description="Helical" evidence="2">
    <location>
        <begin position="205"/>
        <end position="227"/>
    </location>
</feature>
<dbReference type="InterPro" id="IPR037185">
    <property type="entry name" value="EmrE-like"/>
</dbReference>
<feature type="transmembrane region" description="Helical" evidence="2">
    <location>
        <begin position="77"/>
        <end position="96"/>
    </location>
</feature>
<dbReference type="PANTHER" id="PTHR19346">
    <property type="entry name" value="SUGAR PHOSPHATE TRANSPORTER DOMAIN-CONTAINING PROTEIN"/>
    <property type="match status" value="1"/>
</dbReference>
<proteinExistence type="predicted"/>
<feature type="transmembrane region" description="Helical" evidence="2">
    <location>
        <begin position="331"/>
        <end position="353"/>
    </location>
</feature>
<accession>A0AAD4N4F0</accession>
<feature type="transmembrane region" description="Helical" evidence="2">
    <location>
        <begin position="150"/>
        <end position="174"/>
    </location>
</feature>
<organism evidence="4 5">
    <name type="scientific">Ditylenchus destructor</name>
    <dbReference type="NCBI Taxonomy" id="166010"/>
    <lineage>
        <taxon>Eukaryota</taxon>
        <taxon>Metazoa</taxon>
        <taxon>Ecdysozoa</taxon>
        <taxon>Nematoda</taxon>
        <taxon>Chromadorea</taxon>
        <taxon>Rhabditida</taxon>
        <taxon>Tylenchina</taxon>
        <taxon>Tylenchomorpha</taxon>
        <taxon>Sphaerularioidea</taxon>
        <taxon>Anguinidae</taxon>
        <taxon>Anguininae</taxon>
        <taxon>Ditylenchus</taxon>
    </lineage>
</organism>
<evidence type="ECO:0000313" key="5">
    <source>
        <dbReference type="Proteomes" id="UP001201812"/>
    </source>
</evidence>
<feature type="transmembrane region" description="Helical" evidence="2">
    <location>
        <begin position="40"/>
        <end position="57"/>
    </location>
</feature>
<feature type="transmembrane region" description="Helical" evidence="2">
    <location>
        <begin position="299"/>
        <end position="319"/>
    </location>
</feature>
<name>A0AAD4N4F0_9BILA</name>
<dbReference type="Proteomes" id="UP001201812">
    <property type="component" value="Unassembled WGS sequence"/>
</dbReference>
<keyword evidence="5" id="KW-1185">Reference proteome</keyword>
<evidence type="ECO:0000256" key="1">
    <source>
        <dbReference type="SAM" id="MobiDB-lite"/>
    </source>
</evidence>
<dbReference type="GO" id="GO:0016020">
    <property type="term" value="C:membrane"/>
    <property type="evidence" value="ECO:0007669"/>
    <property type="project" value="InterPro"/>
</dbReference>
<reference evidence="4" key="1">
    <citation type="submission" date="2022-01" db="EMBL/GenBank/DDBJ databases">
        <title>Genome Sequence Resource for Two Populations of Ditylenchus destructor, the Migratory Endoparasitic Phytonematode.</title>
        <authorList>
            <person name="Zhang H."/>
            <person name="Lin R."/>
            <person name="Xie B."/>
        </authorList>
    </citation>
    <scope>NUCLEOTIDE SEQUENCE</scope>
    <source>
        <strain evidence="4">BazhouSP</strain>
    </source>
</reference>
<keyword evidence="2" id="KW-0472">Membrane</keyword>
<feature type="region of interest" description="Disordered" evidence="1">
    <location>
        <begin position="1"/>
        <end position="30"/>
    </location>
</feature>